<comment type="similarity">
    <text evidence="1">Belongs to the HesA/MoeB/ThiF family.</text>
</comment>
<dbReference type="AlphaFoldDB" id="A0A7W5GCS1"/>
<dbReference type="FunFam" id="3.40.50.720:FF:000080">
    <property type="entry name" value="Thiazole biosynthesis adenylyltransferase ThiF"/>
    <property type="match status" value="1"/>
</dbReference>
<dbReference type="RefSeq" id="WP_183567460.1">
    <property type="nucleotide sequence ID" value="NZ_CBCSLB010000016.1"/>
</dbReference>
<name>A0A7W5GCS1_9BACL</name>
<evidence type="ECO:0000313" key="4">
    <source>
        <dbReference type="Proteomes" id="UP000518605"/>
    </source>
</evidence>
<evidence type="ECO:0000313" key="3">
    <source>
        <dbReference type="EMBL" id="MBB3154287.1"/>
    </source>
</evidence>
<comment type="caution">
    <text evidence="3">The sequence shown here is derived from an EMBL/GenBank/DDBJ whole genome shotgun (WGS) entry which is preliminary data.</text>
</comment>
<dbReference type="Proteomes" id="UP000518605">
    <property type="component" value="Unassembled WGS sequence"/>
</dbReference>
<dbReference type="PANTHER" id="PTHR10953:SF102">
    <property type="entry name" value="ADENYLYLTRANSFERASE AND SULFURTRANSFERASE MOCS3"/>
    <property type="match status" value="1"/>
</dbReference>
<dbReference type="InterPro" id="IPR035985">
    <property type="entry name" value="Ubiquitin-activating_enz"/>
</dbReference>
<dbReference type="GO" id="GO:0008146">
    <property type="term" value="F:sulfotransferase activity"/>
    <property type="evidence" value="ECO:0007669"/>
    <property type="project" value="TreeGrafter"/>
</dbReference>
<dbReference type="GO" id="GO:0008641">
    <property type="term" value="F:ubiquitin-like modifier activating enzyme activity"/>
    <property type="evidence" value="ECO:0007669"/>
    <property type="project" value="InterPro"/>
</dbReference>
<dbReference type="PANTHER" id="PTHR10953">
    <property type="entry name" value="UBIQUITIN-ACTIVATING ENZYME E1"/>
    <property type="match status" value="1"/>
</dbReference>
<dbReference type="Gene3D" id="3.40.50.720">
    <property type="entry name" value="NAD(P)-binding Rossmann-like Domain"/>
    <property type="match status" value="1"/>
</dbReference>
<dbReference type="EMBL" id="JACHXW010000015">
    <property type="protein sequence ID" value="MBB3154287.1"/>
    <property type="molecule type" value="Genomic_DNA"/>
</dbReference>
<keyword evidence="3" id="KW-0808">Transferase</keyword>
<reference evidence="3 4" key="1">
    <citation type="submission" date="2020-08" db="EMBL/GenBank/DDBJ databases">
        <title>Genomic Encyclopedia of Type Strains, Phase III (KMG-III): the genomes of soil and plant-associated and newly described type strains.</title>
        <authorList>
            <person name="Whitman W."/>
        </authorList>
    </citation>
    <scope>NUCLEOTIDE SEQUENCE [LARGE SCALE GENOMIC DNA]</scope>
    <source>
        <strain evidence="3 4">CECT 8234</strain>
    </source>
</reference>
<protein>
    <submittedName>
        <fullName evidence="3">Adenylyltransferase/sulfurtransferase</fullName>
    </submittedName>
</protein>
<sequence length="344" mass="38170">MCGKEQQVEERYSRQMLFAPIGEAGQQKLMDSAVCIVGMGALGTVLANHMVRAGVGRVRLVDRDYVERSNLQRQMLFDEDDVEQVYPKVVAAEKKLRRINSSVRLEAIVADVTALNIEELIDGMDLVLDGTDNFQTRFLLNDACFKRGIPFTYGGAVSSRGMSAIFVPGQTPCLRCFIKTGDSGGQTCDMIGVIAPVVDMVASYQAVEAMKYLVGDEKQRRNSLVTFDLWQNQYFEMKLGEPDNNCPCCQLKEYPALELNGDQAVLSLCGRETIQIAGSGALDLVLWRDRLEQAAVKVSLNPFLLKAELPEGERLVLFADGRVLVQGTDDFVRARSLYARYIGL</sequence>
<dbReference type="InterPro" id="IPR045886">
    <property type="entry name" value="ThiF/MoeB/HesA"/>
</dbReference>
<keyword evidence="3" id="KW-0548">Nucleotidyltransferase</keyword>
<dbReference type="GO" id="GO:0005829">
    <property type="term" value="C:cytosol"/>
    <property type="evidence" value="ECO:0007669"/>
    <property type="project" value="TreeGrafter"/>
</dbReference>
<dbReference type="SUPFAM" id="SSF69572">
    <property type="entry name" value="Activating enzymes of the ubiquitin-like proteins"/>
    <property type="match status" value="1"/>
</dbReference>
<feature type="domain" description="THIF-type NAD/FAD binding fold" evidence="2">
    <location>
        <begin position="12"/>
        <end position="248"/>
    </location>
</feature>
<evidence type="ECO:0000256" key="1">
    <source>
        <dbReference type="ARBA" id="ARBA00009919"/>
    </source>
</evidence>
<keyword evidence="4" id="KW-1185">Reference proteome</keyword>
<dbReference type="Pfam" id="PF00899">
    <property type="entry name" value="ThiF"/>
    <property type="match status" value="1"/>
</dbReference>
<accession>A0A7W5GCS1</accession>
<proteinExistence type="inferred from homology"/>
<dbReference type="GO" id="GO:0004792">
    <property type="term" value="F:thiosulfate-cyanide sulfurtransferase activity"/>
    <property type="evidence" value="ECO:0007669"/>
    <property type="project" value="TreeGrafter"/>
</dbReference>
<dbReference type="CDD" id="cd00757">
    <property type="entry name" value="ThiF_MoeB_HesA_family"/>
    <property type="match status" value="1"/>
</dbReference>
<dbReference type="GO" id="GO:0016779">
    <property type="term" value="F:nucleotidyltransferase activity"/>
    <property type="evidence" value="ECO:0007669"/>
    <property type="project" value="UniProtKB-KW"/>
</dbReference>
<organism evidence="3 4">
    <name type="scientific">Paenibacillus endophyticus</name>
    <dbReference type="NCBI Taxonomy" id="1294268"/>
    <lineage>
        <taxon>Bacteria</taxon>
        <taxon>Bacillati</taxon>
        <taxon>Bacillota</taxon>
        <taxon>Bacilli</taxon>
        <taxon>Bacillales</taxon>
        <taxon>Paenibacillaceae</taxon>
        <taxon>Paenibacillus</taxon>
    </lineage>
</organism>
<evidence type="ECO:0000259" key="2">
    <source>
        <dbReference type="Pfam" id="PF00899"/>
    </source>
</evidence>
<dbReference type="InterPro" id="IPR000594">
    <property type="entry name" value="ThiF_NAD_FAD-bd"/>
</dbReference>
<gene>
    <name evidence="3" type="ORF">FHS16_004369</name>
</gene>